<evidence type="ECO:0000313" key="3">
    <source>
        <dbReference type="EMBL" id="GHI35691.1"/>
    </source>
</evidence>
<keyword evidence="4" id="KW-1185">Reference proteome</keyword>
<reference evidence="3" key="1">
    <citation type="submission" date="2024-05" db="EMBL/GenBank/DDBJ databases">
        <title>Whole genome shotgun sequence of Streptomyces violascens NBRC 12920.</title>
        <authorList>
            <person name="Komaki H."/>
            <person name="Tamura T."/>
        </authorList>
    </citation>
    <scope>NUCLEOTIDE SEQUENCE</scope>
    <source>
        <strain evidence="3">NBRC 12920</strain>
    </source>
</reference>
<feature type="compositionally biased region" description="Basic residues" evidence="2">
    <location>
        <begin position="101"/>
        <end position="118"/>
    </location>
</feature>
<feature type="region of interest" description="Disordered" evidence="2">
    <location>
        <begin position="95"/>
        <end position="118"/>
    </location>
</feature>
<proteinExistence type="predicted"/>
<organism evidence="3 4">
    <name type="scientific">Streptomyces violascens</name>
    <dbReference type="NCBI Taxonomy" id="67381"/>
    <lineage>
        <taxon>Bacteria</taxon>
        <taxon>Bacillati</taxon>
        <taxon>Actinomycetota</taxon>
        <taxon>Actinomycetes</taxon>
        <taxon>Kitasatosporales</taxon>
        <taxon>Streptomycetaceae</taxon>
        <taxon>Streptomyces</taxon>
    </lineage>
</organism>
<dbReference type="SUPFAM" id="SSF56349">
    <property type="entry name" value="DNA breaking-rejoining enzymes"/>
    <property type="match status" value="1"/>
</dbReference>
<protein>
    <recommendedName>
        <fullName evidence="5">Integrase</fullName>
    </recommendedName>
</protein>
<dbReference type="InterPro" id="IPR011010">
    <property type="entry name" value="DNA_brk_join_enz"/>
</dbReference>
<comment type="caution">
    <text evidence="3">The sequence shown here is derived from an EMBL/GenBank/DDBJ whole genome shotgun (WGS) entry which is preliminary data.</text>
</comment>
<dbReference type="Gene3D" id="1.10.150.130">
    <property type="match status" value="1"/>
</dbReference>
<name>A0ABQ3QEJ8_9ACTN</name>
<dbReference type="InterPro" id="IPR010998">
    <property type="entry name" value="Integrase_recombinase_N"/>
</dbReference>
<evidence type="ECO:0000256" key="1">
    <source>
        <dbReference type="ARBA" id="ARBA00023125"/>
    </source>
</evidence>
<evidence type="ECO:0008006" key="5">
    <source>
        <dbReference type="Google" id="ProtNLM"/>
    </source>
</evidence>
<accession>A0ABQ3QEJ8</accession>
<evidence type="ECO:0000256" key="2">
    <source>
        <dbReference type="SAM" id="MobiDB-lite"/>
    </source>
</evidence>
<dbReference type="Proteomes" id="UP001050808">
    <property type="component" value="Unassembled WGS sequence"/>
</dbReference>
<dbReference type="EMBL" id="BNDY01000001">
    <property type="protein sequence ID" value="GHI35691.1"/>
    <property type="molecule type" value="Genomic_DNA"/>
</dbReference>
<keyword evidence="1" id="KW-0238">DNA-binding</keyword>
<evidence type="ECO:0000313" key="4">
    <source>
        <dbReference type="Proteomes" id="UP001050808"/>
    </source>
</evidence>
<sequence length="159" mass="17798">MRPKEARGGEIAFGEYVNGWCATQDLAASTMRNCRRHIEEHLLPESEEKTVAEIRSTDIGVWEKKERVLYAASSVKTWRGTLHLTLADAVEEGLRDSNPATKRRGRGKRAGRSRNRRAGKMVTDSLGMLLIAERASLLSGRDDEFVAVVTKGVHRYEMG</sequence>
<gene>
    <name evidence="3" type="ORF">Sviol_00990</name>
</gene>